<comment type="similarity">
    <text evidence="2 8">Belongs to the glycosyl hydrolase 32 family.</text>
</comment>
<comment type="catalytic activity">
    <reaction evidence="8">
        <text>Hydrolysis of terminal non-reducing beta-D-fructofuranoside residues in beta-D-fructofuranosides.</text>
        <dbReference type="EC" id="3.2.1.26"/>
    </reaction>
</comment>
<dbReference type="Gene3D" id="2.115.10.20">
    <property type="entry name" value="Glycosyl hydrolase domain, family 43"/>
    <property type="match status" value="1"/>
</dbReference>
<proteinExistence type="inferred from homology"/>
<dbReference type="EC" id="3.2.1.26" evidence="3 8"/>
<dbReference type="InterPro" id="IPR001362">
    <property type="entry name" value="Glyco_hydro_32"/>
</dbReference>
<keyword evidence="13" id="KW-1185">Reference proteome</keyword>
<feature type="domain" description="Glycosyl hydrolase family 32 N-terminal" evidence="10">
    <location>
        <begin position="37"/>
        <end position="339"/>
    </location>
</feature>
<evidence type="ECO:0000256" key="1">
    <source>
        <dbReference type="ARBA" id="ARBA00004914"/>
    </source>
</evidence>
<protein>
    <recommendedName>
        <fullName evidence="4 8">Sucrose-6-phosphate hydrolase</fullName>
        <ecNumber evidence="3 8">3.2.1.26</ecNumber>
    </recommendedName>
    <alternativeName>
        <fullName evidence="7 9">Invertase</fullName>
    </alternativeName>
</protein>
<dbReference type="SUPFAM" id="SSF75005">
    <property type="entry name" value="Arabinanase/levansucrase/invertase"/>
    <property type="match status" value="1"/>
</dbReference>
<dbReference type="Pfam" id="PF00251">
    <property type="entry name" value="Glyco_hydro_32N"/>
    <property type="match status" value="1"/>
</dbReference>
<comment type="function">
    <text evidence="9">Enables the bacterium to metabolize sucrose as a sole carbon source.</text>
</comment>
<comment type="caution">
    <text evidence="12">The sequence shown here is derived from an EMBL/GenBank/DDBJ whole genome shotgun (WGS) entry which is preliminary data.</text>
</comment>
<evidence type="ECO:0000256" key="3">
    <source>
        <dbReference type="ARBA" id="ARBA00012758"/>
    </source>
</evidence>
<dbReference type="AlphaFoldDB" id="A0A9X2JLX7"/>
<dbReference type="InterPro" id="IPR006232">
    <property type="entry name" value="Suc6P_hydrolase"/>
</dbReference>
<dbReference type="GO" id="GO:0005975">
    <property type="term" value="P:carbohydrate metabolic process"/>
    <property type="evidence" value="ECO:0007669"/>
    <property type="project" value="InterPro"/>
</dbReference>
<sequence length="490" mass="56920">MALDNRLLRDLASNEKKLWYKEIEKIKNNSSLRQLFHIEAPIGFLGDPNGFSFFQGSWYLFHQWIPRKTKRKMVYWRGLRSKDLVHWESLPYTIDPDTKYDSDGVYSGSAWVDKGKLEFFYTGNVRNNDNEREAYQMRATLSENKISKEIIPAIKEPPHGYTMNFRDPKVWQQNGKNYVVIGAQTKEEKGCAIIYEASANLKKWQFKSVLQPFDHSIGYMWECPNFFELDGHQVFIFCPQGAEEKDLKYETQFPNAVVIGPKWTDNNLEWQLNKPKLSLIDEGFESYAAQIVQVESRTIIVSWMGPNKTILPTEALGWNGCLSLPRELSIQNGKLYQKPVQELKSLYGTKHVINFEQMAKFKTGLTSQFKVSFKGQGQVVWNLRAGNDNLGLLIKADLENNTLEVDRQSVFEKEINDRVKGDTSRKIKLELDNDELELEVWIDHTSFEIFIDQGKYILSGRIFTSEENQNCIFKINGPVEVKGTWHEIKY</sequence>
<evidence type="ECO:0000256" key="5">
    <source>
        <dbReference type="ARBA" id="ARBA00022801"/>
    </source>
</evidence>
<dbReference type="Gene3D" id="2.60.120.560">
    <property type="entry name" value="Exo-inulinase, domain 1"/>
    <property type="match status" value="1"/>
</dbReference>
<keyword evidence="6 8" id="KW-0326">Glycosidase</keyword>
<dbReference type="Pfam" id="PF08244">
    <property type="entry name" value="Glyco_hydro_32C"/>
    <property type="match status" value="1"/>
</dbReference>
<keyword evidence="5 8" id="KW-0378">Hydrolase</keyword>
<dbReference type="Proteomes" id="UP001139006">
    <property type="component" value="Unassembled WGS sequence"/>
</dbReference>
<dbReference type="CDD" id="cd18623">
    <property type="entry name" value="GH32_ScrB-like"/>
    <property type="match status" value="1"/>
</dbReference>
<evidence type="ECO:0000256" key="2">
    <source>
        <dbReference type="ARBA" id="ARBA00009902"/>
    </source>
</evidence>
<organism evidence="12 13">
    <name type="scientific">Ligilactobacillus ubinensis</name>
    <dbReference type="NCBI Taxonomy" id="2876789"/>
    <lineage>
        <taxon>Bacteria</taxon>
        <taxon>Bacillati</taxon>
        <taxon>Bacillota</taxon>
        <taxon>Bacilli</taxon>
        <taxon>Lactobacillales</taxon>
        <taxon>Lactobacillaceae</taxon>
        <taxon>Ligilactobacillus</taxon>
    </lineage>
</organism>
<gene>
    <name evidence="12" type="ORF">LB941_07015</name>
</gene>
<evidence type="ECO:0000256" key="6">
    <source>
        <dbReference type="ARBA" id="ARBA00023295"/>
    </source>
</evidence>
<evidence type="ECO:0000313" key="12">
    <source>
        <dbReference type="EMBL" id="MCP0887085.1"/>
    </source>
</evidence>
<dbReference type="SUPFAM" id="SSF49899">
    <property type="entry name" value="Concanavalin A-like lectins/glucanases"/>
    <property type="match status" value="1"/>
</dbReference>
<dbReference type="InterPro" id="IPR023296">
    <property type="entry name" value="Glyco_hydro_beta-prop_sf"/>
</dbReference>
<dbReference type="SMART" id="SM00640">
    <property type="entry name" value="Glyco_32"/>
    <property type="match status" value="1"/>
</dbReference>
<reference evidence="12 13" key="1">
    <citation type="journal article" date="2023" name="Int. J. Syst. Evol. Microbiol.">
        <title>Ligilactobacillus ubinensis sp. nov., a novel species isolated from the wild ferment of a durian fruit (Durio zibethinus).</title>
        <authorList>
            <person name="Heng Y.C."/>
            <person name="Menon N."/>
            <person name="Chen B."/>
            <person name="Loo B.Z.L."/>
            <person name="Wong G.W.J."/>
            <person name="Lim A.C.H."/>
            <person name="Silvaraju S."/>
            <person name="Kittelmann S."/>
        </authorList>
    </citation>
    <scope>NUCLEOTIDE SEQUENCE [LARGE SCALE GENOMIC DNA]</scope>
    <source>
        <strain evidence="12 13">WILCCON 0076</strain>
    </source>
</reference>
<dbReference type="PANTHER" id="PTHR43101">
    <property type="entry name" value="BETA-FRUCTOSIDASE"/>
    <property type="match status" value="1"/>
</dbReference>
<dbReference type="InterPro" id="IPR051214">
    <property type="entry name" value="GH32_Enzymes"/>
</dbReference>
<evidence type="ECO:0000256" key="7">
    <source>
        <dbReference type="ARBA" id="ARBA00033367"/>
    </source>
</evidence>
<dbReference type="RefSeq" id="WP_253360645.1">
    <property type="nucleotide sequence ID" value="NZ_JAIULA010000012.1"/>
</dbReference>
<dbReference type="InterPro" id="IPR013148">
    <property type="entry name" value="Glyco_hydro_32_N"/>
</dbReference>
<evidence type="ECO:0000256" key="4">
    <source>
        <dbReference type="ARBA" id="ARBA00019623"/>
    </source>
</evidence>
<comment type="subcellular location">
    <subcellularLocation>
        <location evidence="9">Cytoplasm</location>
    </subcellularLocation>
</comment>
<keyword evidence="9" id="KW-0963">Cytoplasm</keyword>
<accession>A0A9X2JLX7</accession>
<evidence type="ECO:0000259" key="10">
    <source>
        <dbReference type="Pfam" id="PF00251"/>
    </source>
</evidence>
<dbReference type="InterPro" id="IPR013320">
    <property type="entry name" value="ConA-like_dom_sf"/>
</dbReference>
<dbReference type="PANTHER" id="PTHR43101:SF1">
    <property type="entry name" value="BETA-FRUCTOSIDASE"/>
    <property type="match status" value="1"/>
</dbReference>
<evidence type="ECO:0000256" key="9">
    <source>
        <dbReference type="RuleBase" id="RU365015"/>
    </source>
</evidence>
<dbReference type="NCBIfam" id="TIGR01322">
    <property type="entry name" value="scrB_fam"/>
    <property type="match status" value="1"/>
</dbReference>
<keyword evidence="9" id="KW-0119">Carbohydrate metabolism</keyword>
<evidence type="ECO:0000259" key="11">
    <source>
        <dbReference type="Pfam" id="PF08244"/>
    </source>
</evidence>
<evidence type="ECO:0000313" key="13">
    <source>
        <dbReference type="Proteomes" id="UP001139006"/>
    </source>
</evidence>
<name>A0A9X2JLX7_9LACO</name>
<dbReference type="GO" id="GO:0004564">
    <property type="term" value="F:beta-fructofuranosidase activity"/>
    <property type="evidence" value="ECO:0007669"/>
    <property type="project" value="UniProtKB-EC"/>
</dbReference>
<evidence type="ECO:0000256" key="8">
    <source>
        <dbReference type="RuleBase" id="RU362110"/>
    </source>
</evidence>
<comment type="pathway">
    <text evidence="1 9">Glycan biosynthesis; sucrose metabolism.</text>
</comment>
<feature type="domain" description="Glycosyl hydrolase family 32 C-terminal" evidence="11">
    <location>
        <begin position="367"/>
        <end position="473"/>
    </location>
</feature>
<dbReference type="EMBL" id="JAIULA010000012">
    <property type="protein sequence ID" value="MCP0887085.1"/>
    <property type="molecule type" value="Genomic_DNA"/>
</dbReference>
<dbReference type="GO" id="GO:0005737">
    <property type="term" value="C:cytoplasm"/>
    <property type="evidence" value="ECO:0007669"/>
    <property type="project" value="UniProtKB-SubCell"/>
</dbReference>
<dbReference type="InterPro" id="IPR013189">
    <property type="entry name" value="Glyco_hydro_32_C"/>
</dbReference>